<sequence>MQVAISKEVKEYLFDLRNIAAENGFKSEKPWQVRLASQADKNSIEKQYYASVSVKAGAEKLASMLAQVEAELMLPATASLSLKDIRLNELQYLVAYNPLQERR</sequence>
<evidence type="ECO:0000313" key="1">
    <source>
        <dbReference type="EMBL" id="MFC0514212.1"/>
    </source>
</evidence>
<protein>
    <submittedName>
        <fullName evidence="1">Uncharacterized protein</fullName>
    </submittedName>
</protein>
<name>A0ABV6L412_9SPHI</name>
<proteinExistence type="predicted"/>
<reference evidence="1 2" key="1">
    <citation type="submission" date="2024-09" db="EMBL/GenBank/DDBJ databases">
        <authorList>
            <person name="Sun Q."/>
            <person name="Mori K."/>
        </authorList>
    </citation>
    <scope>NUCLEOTIDE SEQUENCE [LARGE SCALE GENOMIC DNA]</scope>
    <source>
        <strain evidence="1 2">NCAIM B.02415</strain>
    </source>
</reference>
<dbReference type="RefSeq" id="WP_121226782.1">
    <property type="nucleotide sequence ID" value="NZ_JBHLTS010000020.1"/>
</dbReference>
<gene>
    <name evidence="1" type="ORF">ACFFGT_08380</name>
</gene>
<dbReference type="EMBL" id="JBHLTS010000020">
    <property type="protein sequence ID" value="MFC0514212.1"/>
    <property type="molecule type" value="Genomic_DNA"/>
</dbReference>
<organism evidence="1 2">
    <name type="scientific">Mucilaginibacter angelicae</name>
    <dbReference type="NCBI Taxonomy" id="869718"/>
    <lineage>
        <taxon>Bacteria</taxon>
        <taxon>Pseudomonadati</taxon>
        <taxon>Bacteroidota</taxon>
        <taxon>Sphingobacteriia</taxon>
        <taxon>Sphingobacteriales</taxon>
        <taxon>Sphingobacteriaceae</taxon>
        <taxon>Mucilaginibacter</taxon>
    </lineage>
</organism>
<keyword evidence="2" id="KW-1185">Reference proteome</keyword>
<accession>A0ABV6L412</accession>
<evidence type="ECO:0000313" key="2">
    <source>
        <dbReference type="Proteomes" id="UP001589828"/>
    </source>
</evidence>
<dbReference type="Proteomes" id="UP001589828">
    <property type="component" value="Unassembled WGS sequence"/>
</dbReference>
<comment type="caution">
    <text evidence="1">The sequence shown here is derived from an EMBL/GenBank/DDBJ whole genome shotgun (WGS) entry which is preliminary data.</text>
</comment>